<evidence type="ECO:0000313" key="3">
    <source>
        <dbReference type="Proteomes" id="UP001372338"/>
    </source>
</evidence>
<protein>
    <submittedName>
        <fullName evidence="2">Uncharacterized protein</fullName>
    </submittedName>
</protein>
<dbReference type="EMBL" id="JAYWIO010000004">
    <property type="protein sequence ID" value="KAK7268114.1"/>
    <property type="molecule type" value="Genomic_DNA"/>
</dbReference>
<reference evidence="2 3" key="1">
    <citation type="submission" date="2024-01" db="EMBL/GenBank/DDBJ databases">
        <title>The genomes of 5 underutilized Papilionoideae crops provide insights into root nodulation and disease resistanc.</title>
        <authorList>
            <person name="Yuan L."/>
        </authorList>
    </citation>
    <scope>NUCLEOTIDE SEQUENCE [LARGE SCALE GENOMIC DNA]</scope>
    <source>
        <strain evidence="2">ZHUSHIDOU_FW_LH</strain>
        <tissue evidence="2">Leaf</tissue>
    </source>
</reference>
<feature type="region of interest" description="Disordered" evidence="1">
    <location>
        <begin position="229"/>
        <end position="289"/>
    </location>
</feature>
<keyword evidence="3" id="KW-1185">Reference proteome</keyword>
<name>A0AAN9F3M0_CROPI</name>
<dbReference type="AlphaFoldDB" id="A0AAN9F3M0"/>
<evidence type="ECO:0000313" key="2">
    <source>
        <dbReference type="EMBL" id="KAK7268114.1"/>
    </source>
</evidence>
<proteinExistence type="predicted"/>
<organism evidence="2 3">
    <name type="scientific">Crotalaria pallida</name>
    <name type="common">Smooth rattlebox</name>
    <name type="synonym">Crotalaria striata</name>
    <dbReference type="NCBI Taxonomy" id="3830"/>
    <lineage>
        <taxon>Eukaryota</taxon>
        <taxon>Viridiplantae</taxon>
        <taxon>Streptophyta</taxon>
        <taxon>Embryophyta</taxon>
        <taxon>Tracheophyta</taxon>
        <taxon>Spermatophyta</taxon>
        <taxon>Magnoliopsida</taxon>
        <taxon>eudicotyledons</taxon>
        <taxon>Gunneridae</taxon>
        <taxon>Pentapetalae</taxon>
        <taxon>rosids</taxon>
        <taxon>fabids</taxon>
        <taxon>Fabales</taxon>
        <taxon>Fabaceae</taxon>
        <taxon>Papilionoideae</taxon>
        <taxon>50 kb inversion clade</taxon>
        <taxon>genistoids sensu lato</taxon>
        <taxon>core genistoids</taxon>
        <taxon>Crotalarieae</taxon>
        <taxon>Crotalaria</taxon>
    </lineage>
</organism>
<gene>
    <name evidence="2" type="ORF">RIF29_20801</name>
</gene>
<sequence length="321" mass="35461">MGTQYSKFSNGVVSNRNNNGRFDGSSYSLYTPPSIRKFQAGKSVLKCKTPISNAENIQVNMSGYGSCNSSVTHNSEIMFTPASVLKLQSRSNLLKSKRTNSDICENATMFTPCSVSNLQPGRTNSDRIDKGVISVQSYKNRSVLSDITNISHSTNQCSRYLSQLYERDSDMLAREVQNRKRVSFSSQNLDELYSIFSDCSLSKKRKSTLFEASQNRSVLSDVTNISHSNNECSKGPHITQLHDNSVSRGSSNEGASVYSERLEHKKRKSSNFDRQDVPENSSNKNKRLCVDPHSIQGVENGISSGTSSTCGIPAPEICKSN</sequence>
<feature type="compositionally biased region" description="Polar residues" evidence="1">
    <location>
        <begin position="241"/>
        <end position="254"/>
    </location>
</feature>
<comment type="caution">
    <text evidence="2">The sequence shown here is derived from an EMBL/GenBank/DDBJ whole genome shotgun (WGS) entry which is preliminary data.</text>
</comment>
<evidence type="ECO:0000256" key="1">
    <source>
        <dbReference type="SAM" id="MobiDB-lite"/>
    </source>
</evidence>
<dbReference type="Proteomes" id="UP001372338">
    <property type="component" value="Unassembled WGS sequence"/>
</dbReference>
<accession>A0AAN9F3M0</accession>